<dbReference type="EMBL" id="BNEB01000002">
    <property type="protein sequence ID" value="GHI59724.1"/>
    <property type="molecule type" value="Genomic_DNA"/>
</dbReference>
<feature type="region of interest" description="Disordered" evidence="1">
    <location>
        <begin position="46"/>
        <end position="105"/>
    </location>
</feature>
<dbReference type="Proteomes" id="UP000649259">
    <property type="component" value="Unassembled WGS sequence"/>
</dbReference>
<proteinExistence type="predicted"/>
<feature type="region of interest" description="Disordered" evidence="1">
    <location>
        <begin position="1"/>
        <end position="22"/>
    </location>
</feature>
<comment type="caution">
    <text evidence="2">The sequence shown here is derived from an EMBL/GenBank/DDBJ whole genome shotgun (WGS) entry which is preliminary data.</text>
</comment>
<feature type="compositionally biased region" description="Low complexity" evidence="1">
    <location>
        <begin position="46"/>
        <end position="75"/>
    </location>
</feature>
<keyword evidence="3" id="KW-1185">Reference proteome</keyword>
<reference evidence="3" key="1">
    <citation type="submission" date="2023-07" db="EMBL/GenBank/DDBJ databases">
        <title>Whole genome shotgun sequence of Streptomyces cacaoi subsp. asoensis NBRC 13813.</title>
        <authorList>
            <person name="Komaki H."/>
            <person name="Tamura T."/>
        </authorList>
    </citation>
    <scope>NUCLEOTIDE SEQUENCE [LARGE SCALE GENOMIC DNA]</scope>
    <source>
        <strain evidence="3">NBRC 13813</strain>
    </source>
</reference>
<evidence type="ECO:0000313" key="3">
    <source>
        <dbReference type="Proteomes" id="UP000649259"/>
    </source>
</evidence>
<name>A0ABQ3RV31_9ACTN</name>
<gene>
    <name evidence="2" type="ORF">Saso_13740</name>
</gene>
<organism evidence="2 3">
    <name type="scientific">Streptomyces asoensis</name>
    <dbReference type="NCBI Taxonomy" id="249586"/>
    <lineage>
        <taxon>Bacteria</taxon>
        <taxon>Bacillati</taxon>
        <taxon>Actinomycetota</taxon>
        <taxon>Actinomycetes</taxon>
        <taxon>Kitasatosporales</taxon>
        <taxon>Streptomycetaceae</taxon>
        <taxon>Streptomyces</taxon>
    </lineage>
</organism>
<protein>
    <submittedName>
        <fullName evidence="2">Uncharacterized protein</fullName>
    </submittedName>
</protein>
<evidence type="ECO:0000256" key="1">
    <source>
        <dbReference type="SAM" id="MobiDB-lite"/>
    </source>
</evidence>
<evidence type="ECO:0000313" key="2">
    <source>
        <dbReference type="EMBL" id="GHI59724.1"/>
    </source>
</evidence>
<accession>A0ABQ3RV31</accession>
<sequence>MTAPPQGLRSRPSALPADAPAAEVLDAEGPVAASADVVDAGVADAAPAGAAPAGAAPAGAADAGVADAGDAAAKADVPDAEDLTPRSRRPRARARGASTVPPAPRRVSVLRRRDGVGTRPARTCRAPCGPARPHVPGAAGSSCLAVHAVHCGFPHWLCSTCVVGSASSGARRAPCGPA</sequence>